<dbReference type="GO" id="GO:0008727">
    <property type="term" value="F:GDP-mannose mannosyl hydrolase activity"/>
    <property type="evidence" value="ECO:0007669"/>
    <property type="project" value="InterPro"/>
</dbReference>
<feature type="binding site" evidence="6">
    <location>
        <position position="49"/>
    </location>
    <ligand>
        <name>Mg(2+)</name>
        <dbReference type="ChEBI" id="CHEBI:18420"/>
    </ligand>
</feature>
<dbReference type="PANTHER" id="PTHR43046:SF12">
    <property type="entry name" value="GDP-MANNOSE MANNOSYL HYDROLASE"/>
    <property type="match status" value="1"/>
</dbReference>
<feature type="binding site" evidence="6">
    <location>
        <position position="122"/>
    </location>
    <ligand>
        <name>Mg(2+)</name>
        <dbReference type="ChEBI" id="CHEBI:18420"/>
    </ligand>
</feature>
<dbReference type="GO" id="GO:0046872">
    <property type="term" value="F:metal ion binding"/>
    <property type="evidence" value="ECO:0007669"/>
    <property type="project" value="UniProtKB-KW"/>
</dbReference>
<evidence type="ECO:0000256" key="5">
    <source>
        <dbReference type="PIRSR" id="PIRSR037599-2"/>
    </source>
</evidence>
<dbReference type="PANTHER" id="PTHR43046">
    <property type="entry name" value="GDP-MANNOSE MANNOSYL HYDROLASE"/>
    <property type="match status" value="1"/>
</dbReference>
<evidence type="ECO:0000256" key="2">
    <source>
        <dbReference type="ARBA" id="ARBA00022801"/>
    </source>
</evidence>
<dbReference type="PATRIC" id="fig|573.1352.peg.1797"/>
<keyword evidence="3 6" id="KW-0460">Magnesium</keyword>
<feature type="binding site" evidence="5">
    <location>
        <position position="8"/>
    </location>
    <ligand>
        <name>substrate</name>
    </ligand>
</feature>
<evidence type="ECO:0000256" key="1">
    <source>
        <dbReference type="ARBA" id="ARBA00022723"/>
    </source>
</evidence>
<evidence type="ECO:0000259" key="8">
    <source>
        <dbReference type="PROSITE" id="PS51462"/>
    </source>
</evidence>
<dbReference type="NCBIfam" id="NF011963">
    <property type="entry name" value="PRK15434.1"/>
    <property type="match status" value="1"/>
</dbReference>
<reference evidence="9" key="1">
    <citation type="journal article" date="2015" name="Genome Biol. Evol.">
        <title>Extensive Capsule Locus Variation and Large-Scale Genomic Recombination within the Klebsiella pneumoniae Clonal Group 258.</title>
        <authorList>
            <person name="Wyres K.L."/>
            <person name="Gorrie C."/>
            <person name="Edwards D.J."/>
            <person name="Wertheim H.F."/>
            <person name="Hsu L.Y."/>
            <person name="Van Kinh N."/>
            <person name="Zadoks R."/>
            <person name="Baker S."/>
            <person name="Holt K.E."/>
        </authorList>
    </citation>
    <scope>NUCLEOTIDE SEQUENCE</scope>
    <source>
        <strain evidence="9">K242An</strain>
    </source>
</reference>
<feature type="binding site" evidence="5">
    <location>
        <begin position="2"/>
        <end position="3"/>
    </location>
    <ligand>
        <name>substrate</name>
    </ligand>
</feature>
<feature type="short sequence motif" description="Nudix box" evidence="7">
    <location>
        <begin position="50"/>
        <end position="71"/>
    </location>
</feature>
<dbReference type="Pfam" id="PF00293">
    <property type="entry name" value="NUDIX"/>
    <property type="match status" value="1"/>
</dbReference>
<comment type="cofactor">
    <cofactor evidence="6">
        <name>Mg(2+)</name>
        <dbReference type="ChEBI" id="CHEBI:18420"/>
    </cofactor>
    <text evidence="6">Binds 1 Mg(2+) ion per subunit.</text>
</comment>
<organism evidence="9">
    <name type="scientific">Klebsiella pneumoniae</name>
    <dbReference type="NCBI Taxonomy" id="573"/>
    <lineage>
        <taxon>Bacteria</taxon>
        <taxon>Pseudomonadati</taxon>
        <taxon>Pseudomonadota</taxon>
        <taxon>Gammaproteobacteria</taxon>
        <taxon>Enterobacterales</taxon>
        <taxon>Enterobacteriaceae</taxon>
        <taxon>Klebsiella/Raoultella group</taxon>
        <taxon>Klebsiella</taxon>
        <taxon>Klebsiella pneumoniae complex</taxon>
    </lineage>
</organism>
<keyword evidence="2 9" id="KW-0378">Hydrolase</keyword>
<dbReference type="InterPro" id="IPR015797">
    <property type="entry name" value="NUDIX_hydrolase-like_dom_sf"/>
</dbReference>
<evidence type="ECO:0000256" key="3">
    <source>
        <dbReference type="ARBA" id="ARBA00022842"/>
    </source>
</evidence>
<evidence type="ECO:0000256" key="4">
    <source>
        <dbReference type="PIRSR" id="PIRSR037599-1"/>
    </source>
</evidence>
<dbReference type="PROSITE" id="PS51462">
    <property type="entry name" value="NUDIX"/>
    <property type="match status" value="1"/>
</dbReference>
<dbReference type="PIRSF" id="PIRSF037599">
    <property type="entry name" value="GDPMH"/>
    <property type="match status" value="1"/>
</dbReference>
<evidence type="ECO:0000256" key="7">
    <source>
        <dbReference type="PIRSR" id="PIRSR037599-4"/>
    </source>
</evidence>
<dbReference type="InterPro" id="IPR000086">
    <property type="entry name" value="NUDIX_hydrolase_dom"/>
</dbReference>
<dbReference type="RefSeq" id="WP_019725201.1">
    <property type="nucleotide sequence ID" value="NZ_BFCT01000132.1"/>
</dbReference>
<feature type="domain" description="Nudix hydrolase" evidence="8">
    <location>
        <begin position="13"/>
        <end position="149"/>
    </location>
</feature>
<evidence type="ECO:0000256" key="6">
    <source>
        <dbReference type="PIRSR" id="PIRSR037599-3"/>
    </source>
</evidence>
<keyword evidence="1 6" id="KW-0479">Metal-binding</keyword>
<feature type="binding site" evidence="6">
    <location>
        <position position="69"/>
    </location>
    <ligand>
        <name>Mg(2+)</name>
        <dbReference type="ChEBI" id="CHEBI:18420"/>
    </ligand>
</feature>
<proteinExistence type="predicted"/>
<protein>
    <submittedName>
        <fullName evidence="9">Putative GDP-mannose hydrolase</fullName>
    </submittedName>
</protein>
<name>A0A0G3F349_KLEPN</name>
<dbReference type="EMBL" id="KR007671">
    <property type="protein sequence ID" value="AKJ75278.1"/>
    <property type="molecule type" value="Genomic_DNA"/>
</dbReference>
<gene>
    <name evidence="9" type="ORF">K242An_00016</name>
</gene>
<sequence>MFLDPKEFSFIVKSTPLVSIDLIVHDENGSFLLGQRINRPARGFWFVPGGRILKDETLDSAFKRITLGELGLELDIKTAVFKGVYEHFYSDNFSSDLFSTHYVVLAYIIKVAVGFEPFVNTQHSKYNWFAKESVLSSDDVHANTKAYFI</sequence>
<dbReference type="KEGG" id="kpb:FH42_08625"/>
<evidence type="ECO:0000313" key="9">
    <source>
        <dbReference type="EMBL" id="AKJ75278.1"/>
    </source>
</evidence>
<accession>A0A0G3F349</accession>
<dbReference type="Gene3D" id="3.90.79.10">
    <property type="entry name" value="Nucleoside Triphosphate Pyrophosphohydrolase"/>
    <property type="match status" value="1"/>
</dbReference>
<feature type="site" description="Critical for catalysis" evidence="4">
    <location>
        <position position="123"/>
    </location>
</feature>
<dbReference type="InterPro" id="IPR033715">
    <property type="entry name" value="GDPMH"/>
</dbReference>
<dbReference type="SUPFAM" id="SSF55811">
    <property type="entry name" value="Nudix"/>
    <property type="match status" value="1"/>
</dbReference>
<dbReference type="AlphaFoldDB" id="A0A0G3F349"/>
<feature type="binding site" evidence="5">
    <location>
        <position position="36"/>
    </location>
    <ligand>
        <name>substrate</name>
    </ligand>
</feature>
<dbReference type="CDD" id="cd03430">
    <property type="entry name" value="NUDIX_GDPMH_NudD"/>
    <property type="match status" value="1"/>
</dbReference>